<reference evidence="1 2" key="1">
    <citation type="submission" date="2013-12" db="EMBL/GenBank/DDBJ databases">
        <title>Draft genome of the parsitic nematode Ancylostoma duodenale.</title>
        <authorList>
            <person name="Mitreva M."/>
        </authorList>
    </citation>
    <scope>NUCLEOTIDE SEQUENCE [LARGE SCALE GENOMIC DNA]</scope>
    <source>
        <strain evidence="1 2">Zhejiang</strain>
    </source>
</reference>
<evidence type="ECO:0000313" key="2">
    <source>
        <dbReference type="Proteomes" id="UP000054047"/>
    </source>
</evidence>
<protein>
    <submittedName>
        <fullName evidence="1">Uncharacterized protein</fullName>
    </submittedName>
</protein>
<dbReference type="OrthoDB" id="5868972at2759"/>
<dbReference type="EMBL" id="KN727457">
    <property type="protein sequence ID" value="KIH65637.1"/>
    <property type="molecule type" value="Genomic_DNA"/>
</dbReference>
<accession>A0A0C2DS84</accession>
<keyword evidence="2" id="KW-1185">Reference proteome</keyword>
<proteinExistence type="predicted"/>
<name>A0A0C2DS84_9BILA</name>
<dbReference type="Proteomes" id="UP000054047">
    <property type="component" value="Unassembled WGS sequence"/>
</dbReference>
<sequence>MDADVVQDNEAFHRDGKICTDVDALKCVLKFAYHRCIDWTDFIWNSHKINQHTAIEGRYFEGSYNQALQAIRGELEEESASNRPRKSGPIGFIAGECAAALERDGMKGGRHKSRDVVCESRRNTGGAENPQDVGHHLAIGPQNGRRALQETHAHVQKPPRGRRQSRYRVAVDHGEERFTLV</sequence>
<evidence type="ECO:0000313" key="1">
    <source>
        <dbReference type="EMBL" id="KIH65637.1"/>
    </source>
</evidence>
<organism evidence="1 2">
    <name type="scientific">Ancylostoma duodenale</name>
    <dbReference type="NCBI Taxonomy" id="51022"/>
    <lineage>
        <taxon>Eukaryota</taxon>
        <taxon>Metazoa</taxon>
        <taxon>Ecdysozoa</taxon>
        <taxon>Nematoda</taxon>
        <taxon>Chromadorea</taxon>
        <taxon>Rhabditida</taxon>
        <taxon>Rhabditina</taxon>
        <taxon>Rhabditomorpha</taxon>
        <taxon>Strongyloidea</taxon>
        <taxon>Ancylostomatidae</taxon>
        <taxon>Ancylostomatinae</taxon>
        <taxon>Ancylostoma</taxon>
    </lineage>
</organism>
<gene>
    <name evidence="1" type="ORF">ANCDUO_04041</name>
</gene>
<dbReference type="AlphaFoldDB" id="A0A0C2DS84"/>